<evidence type="ECO:0000256" key="2">
    <source>
        <dbReference type="ARBA" id="ARBA00009637"/>
    </source>
</evidence>
<dbReference type="Proteomes" id="UP000321201">
    <property type="component" value="Unassembled WGS sequence"/>
</dbReference>
<dbReference type="RefSeq" id="WP_147801192.1">
    <property type="nucleotide sequence ID" value="NZ_VPFL01000039.1"/>
</dbReference>
<dbReference type="UniPathway" id="UPA00067">
    <property type="reaction ID" value="UER00123"/>
</dbReference>
<dbReference type="HAMAP" id="MF_01255">
    <property type="entry name" value="Ectoine_synth"/>
    <property type="match status" value="1"/>
</dbReference>
<accession>A0A5C7EP12</accession>
<dbReference type="PANTHER" id="PTHR39289">
    <property type="match status" value="1"/>
</dbReference>
<comment type="pathway">
    <text evidence="1 8">Amine and polyamine biosynthesis; ectoine biosynthesis; L-ectoine from L-aspartate 4-semialdehyde: step 3/3.</text>
</comment>
<dbReference type="SUPFAM" id="SSF51182">
    <property type="entry name" value="RmlC-like cupins"/>
    <property type="match status" value="1"/>
</dbReference>
<dbReference type="InParanoid" id="A0A5C7EP12"/>
<dbReference type="GO" id="GO:0033990">
    <property type="term" value="F:ectoine synthase activity"/>
    <property type="evidence" value="ECO:0007669"/>
    <property type="project" value="UniProtKB-EC"/>
</dbReference>
<reference evidence="9 10" key="1">
    <citation type="submission" date="2019-08" db="EMBL/GenBank/DDBJ databases">
        <title>Pelomicrobium methylotrophicum gen. nov., sp. nov. a moderately thermophilic, facultatively anaerobic, lithoautotrophic and methylotrophic bacterium isolated from a terrestrial mud volcano.</title>
        <authorList>
            <person name="Slobodkina G.B."/>
            <person name="Merkel A.Y."/>
            <person name="Slobodkin A.I."/>
        </authorList>
    </citation>
    <scope>NUCLEOTIDE SEQUENCE [LARGE SCALE GENOMIC DNA]</scope>
    <source>
        <strain evidence="9 10">SM250</strain>
    </source>
</reference>
<evidence type="ECO:0000256" key="3">
    <source>
        <dbReference type="ARBA" id="ARBA00013192"/>
    </source>
</evidence>
<dbReference type="Gene3D" id="2.60.120.10">
    <property type="entry name" value="Jelly Rolls"/>
    <property type="match status" value="1"/>
</dbReference>
<keyword evidence="5 8" id="KW-0456">Lyase</keyword>
<comment type="caution">
    <text evidence="9">The sequence shown here is derived from an EMBL/GenBank/DDBJ whole genome shotgun (WGS) entry which is preliminary data.</text>
</comment>
<keyword evidence="10" id="KW-1185">Reference proteome</keyword>
<evidence type="ECO:0000256" key="4">
    <source>
        <dbReference type="ARBA" id="ARBA00019707"/>
    </source>
</evidence>
<dbReference type="GO" id="GO:0019491">
    <property type="term" value="P:ectoine biosynthetic process"/>
    <property type="evidence" value="ECO:0007669"/>
    <property type="project" value="UniProtKB-UniRule"/>
</dbReference>
<comment type="catalytic activity">
    <reaction evidence="7 8">
        <text>(2S)-4-acetamido-2-aminobutanoate = L-ectoine + H2O</text>
        <dbReference type="Rhea" id="RHEA:17281"/>
        <dbReference type="ChEBI" id="CHEBI:15377"/>
        <dbReference type="ChEBI" id="CHEBI:58515"/>
        <dbReference type="ChEBI" id="CHEBI:58929"/>
        <dbReference type="EC" id="4.2.1.108"/>
    </reaction>
</comment>
<gene>
    <name evidence="8" type="primary">ectC</name>
    <name evidence="9" type="ORF">FR698_16020</name>
</gene>
<dbReference type="Pfam" id="PF06339">
    <property type="entry name" value="Ectoine_synth"/>
    <property type="match status" value="1"/>
</dbReference>
<evidence type="ECO:0000256" key="6">
    <source>
        <dbReference type="ARBA" id="ARBA00033271"/>
    </source>
</evidence>
<evidence type="ECO:0000313" key="9">
    <source>
        <dbReference type="EMBL" id="TXF10004.1"/>
    </source>
</evidence>
<name>A0A5C7EP12_9PROT</name>
<evidence type="ECO:0000256" key="1">
    <source>
        <dbReference type="ARBA" id="ARBA00005181"/>
    </source>
</evidence>
<dbReference type="EC" id="4.2.1.108" evidence="3 8"/>
<comment type="similarity">
    <text evidence="2 8">Belongs to the ectoine synthase family.</text>
</comment>
<dbReference type="InterPro" id="IPR014710">
    <property type="entry name" value="RmlC-like_jellyroll"/>
</dbReference>
<dbReference type="EMBL" id="VPFL01000039">
    <property type="protein sequence ID" value="TXF10004.1"/>
    <property type="molecule type" value="Genomic_DNA"/>
</dbReference>
<dbReference type="CDD" id="cd06978">
    <property type="entry name" value="cupin_EctC"/>
    <property type="match status" value="1"/>
</dbReference>
<evidence type="ECO:0000256" key="8">
    <source>
        <dbReference type="HAMAP-Rule" id="MF_01255"/>
    </source>
</evidence>
<dbReference type="AlphaFoldDB" id="A0A5C7EP12"/>
<dbReference type="InterPro" id="IPR011051">
    <property type="entry name" value="RmlC_Cupin_sf"/>
</dbReference>
<organism evidence="9 10">
    <name type="scientific">Pelomicrobium methylotrophicum</name>
    <dbReference type="NCBI Taxonomy" id="2602750"/>
    <lineage>
        <taxon>Bacteria</taxon>
        <taxon>Pseudomonadati</taxon>
        <taxon>Pseudomonadota</taxon>
        <taxon>Hydrogenophilia</taxon>
        <taxon>Hydrogenophilia incertae sedis</taxon>
        <taxon>Pelomicrobium</taxon>
    </lineage>
</organism>
<protein>
    <recommendedName>
        <fullName evidence="4 8">L-ectoine synthase</fullName>
        <ecNumber evidence="3 8">4.2.1.108</ecNumber>
    </recommendedName>
    <alternativeName>
        <fullName evidence="6 8">N-acetyldiaminobutyrate dehydratase</fullName>
    </alternativeName>
</protein>
<evidence type="ECO:0000256" key="5">
    <source>
        <dbReference type="ARBA" id="ARBA00023239"/>
    </source>
</evidence>
<proteinExistence type="inferred from homology"/>
<dbReference type="OrthoDB" id="9801830at2"/>
<dbReference type="InterPro" id="IPR010462">
    <property type="entry name" value="Ectoine_synth"/>
</dbReference>
<comment type="function">
    <text evidence="8">Catalyzes the circularization of gamma-N-acetyl-alpha,gamma-diaminobutyric acid (ADABA) to ectoine (1,4,5,6-tetrahydro-2-methyl-4-pyrimidine carboxylic acid), which is an excellent osmoprotectant.</text>
</comment>
<dbReference type="PANTHER" id="PTHR39289:SF1">
    <property type="entry name" value="L-ECTOINE SYNTHASE"/>
    <property type="match status" value="1"/>
</dbReference>
<sequence>MIVRSVAELIGTEREVKTPNWVSRRLLLKRDGMGFSLHETTVFAGTETYIWYRHHLEAVFCIEGEGEVEVLPEGIVYRITPGTVYALDRHDKHWLRAKTDMRLVCVFNPPLTGGEVHDEEGVYPLVQETAAASG</sequence>
<dbReference type="NCBIfam" id="NF009806">
    <property type="entry name" value="PRK13290.1"/>
    <property type="match status" value="1"/>
</dbReference>
<evidence type="ECO:0000313" key="10">
    <source>
        <dbReference type="Proteomes" id="UP000321201"/>
    </source>
</evidence>
<evidence type="ECO:0000256" key="7">
    <source>
        <dbReference type="ARBA" id="ARBA00048714"/>
    </source>
</evidence>